<dbReference type="EMBL" id="DF237463">
    <property type="protein sequence ID" value="GAQ89359.1"/>
    <property type="molecule type" value="Genomic_DNA"/>
</dbReference>
<reference evidence="1 2" key="1">
    <citation type="journal article" date="2014" name="Nat. Commun.">
        <title>Klebsormidium flaccidum genome reveals primary factors for plant terrestrial adaptation.</title>
        <authorList>
            <person name="Hori K."/>
            <person name="Maruyama F."/>
            <person name="Fujisawa T."/>
            <person name="Togashi T."/>
            <person name="Yamamoto N."/>
            <person name="Seo M."/>
            <person name="Sato S."/>
            <person name="Yamada T."/>
            <person name="Mori H."/>
            <person name="Tajima N."/>
            <person name="Moriyama T."/>
            <person name="Ikeuchi M."/>
            <person name="Watanabe M."/>
            <person name="Wada H."/>
            <person name="Kobayashi K."/>
            <person name="Saito M."/>
            <person name="Masuda T."/>
            <person name="Sasaki-Sekimoto Y."/>
            <person name="Mashiguchi K."/>
            <person name="Awai K."/>
            <person name="Shimojima M."/>
            <person name="Masuda S."/>
            <person name="Iwai M."/>
            <person name="Nobusawa T."/>
            <person name="Narise T."/>
            <person name="Kondo S."/>
            <person name="Saito H."/>
            <person name="Sato R."/>
            <person name="Murakawa M."/>
            <person name="Ihara Y."/>
            <person name="Oshima-Yamada Y."/>
            <person name="Ohtaka K."/>
            <person name="Satoh M."/>
            <person name="Sonobe K."/>
            <person name="Ishii M."/>
            <person name="Ohtani R."/>
            <person name="Kanamori-Sato M."/>
            <person name="Honoki R."/>
            <person name="Miyazaki D."/>
            <person name="Mochizuki H."/>
            <person name="Umetsu J."/>
            <person name="Higashi K."/>
            <person name="Shibata D."/>
            <person name="Kamiya Y."/>
            <person name="Sato N."/>
            <person name="Nakamura Y."/>
            <person name="Tabata S."/>
            <person name="Ida S."/>
            <person name="Kurokawa K."/>
            <person name="Ohta H."/>
        </authorList>
    </citation>
    <scope>NUCLEOTIDE SEQUENCE [LARGE SCALE GENOMIC DNA]</scope>
    <source>
        <strain evidence="1 2">NIES-2285</strain>
    </source>
</reference>
<gene>
    <name evidence="1" type="ORF">KFL_005140030</name>
</gene>
<name>A0A1Y1IIV3_KLENI</name>
<dbReference type="Proteomes" id="UP000054558">
    <property type="component" value="Unassembled WGS sequence"/>
</dbReference>
<accession>A0A1Y1IIV3</accession>
<organism evidence="1 2">
    <name type="scientific">Klebsormidium nitens</name>
    <name type="common">Green alga</name>
    <name type="synonym">Ulothrix nitens</name>
    <dbReference type="NCBI Taxonomy" id="105231"/>
    <lineage>
        <taxon>Eukaryota</taxon>
        <taxon>Viridiplantae</taxon>
        <taxon>Streptophyta</taxon>
        <taxon>Klebsormidiophyceae</taxon>
        <taxon>Klebsormidiales</taxon>
        <taxon>Klebsormidiaceae</taxon>
        <taxon>Klebsormidium</taxon>
    </lineage>
</organism>
<evidence type="ECO:0000313" key="1">
    <source>
        <dbReference type="EMBL" id="GAQ89359.1"/>
    </source>
</evidence>
<sequence length="100" mass="12011">MATTLHQRLRRSQIVSCRRRSFREQVVKKTLGRLWCILLMQPLRRTPKPRRNEQRLLLETVTTASHQLKLPMLIVVRTREESFEQIRWKLRARPGPKTQA</sequence>
<proteinExistence type="predicted"/>
<keyword evidence="2" id="KW-1185">Reference proteome</keyword>
<evidence type="ECO:0000313" key="2">
    <source>
        <dbReference type="Proteomes" id="UP000054558"/>
    </source>
</evidence>
<dbReference type="AlphaFoldDB" id="A0A1Y1IIV3"/>
<protein>
    <submittedName>
        <fullName evidence="1">Uncharacterized protein</fullName>
    </submittedName>
</protein>